<dbReference type="AlphaFoldDB" id="A0A318MZP1"/>
<evidence type="ECO:0000313" key="2">
    <source>
        <dbReference type="EMBL" id="PXY89758.1"/>
    </source>
</evidence>
<reference evidence="2 3" key="1">
    <citation type="submission" date="2018-05" db="EMBL/GenBank/DDBJ databases">
        <title>Reference genomes for bee gut microbiota database.</title>
        <authorList>
            <person name="Ellegaard K.M."/>
        </authorList>
    </citation>
    <scope>NUCLEOTIDE SEQUENCE [LARGE SCALE GENOMIC DNA]</scope>
    <source>
        <strain evidence="2 3">ESL0199</strain>
    </source>
</reference>
<dbReference type="Proteomes" id="UP000248128">
    <property type="component" value="Unassembled WGS sequence"/>
</dbReference>
<organism evidence="2 3">
    <name type="scientific">Bifidobacterium asteroides</name>
    <dbReference type="NCBI Taxonomy" id="1684"/>
    <lineage>
        <taxon>Bacteria</taxon>
        <taxon>Bacillati</taxon>
        <taxon>Actinomycetota</taxon>
        <taxon>Actinomycetes</taxon>
        <taxon>Bifidobacteriales</taxon>
        <taxon>Bifidobacteriaceae</taxon>
        <taxon>Bifidobacterium</taxon>
    </lineage>
</organism>
<dbReference type="EMBL" id="QGLK01000001">
    <property type="protein sequence ID" value="PXY89758.1"/>
    <property type="molecule type" value="Genomic_DNA"/>
</dbReference>
<sequence>MNKAITNFVCIATAAIALITSLVYITSKAQGHVIAIMLFLILGALLEILLLFNPGWKFVEYIPFLSLLVAGLLFTKSGADELYAIFSKMNMEGLSTSWIVSAVLIVVTLILAGATTVIYPYRNK</sequence>
<keyword evidence="1" id="KW-0472">Membrane</keyword>
<evidence type="ECO:0000256" key="1">
    <source>
        <dbReference type="SAM" id="Phobius"/>
    </source>
</evidence>
<feature type="transmembrane region" description="Helical" evidence="1">
    <location>
        <begin position="58"/>
        <end position="75"/>
    </location>
</feature>
<feature type="transmembrane region" description="Helical" evidence="1">
    <location>
        <begin position="96"/>
        <end position="121"/>
    </location>
</feature>
<proteinExistence type="predicted"/>
<accession>A0A318MZP1</accession>
<keyword evidence="1" id="KW-1133">Transmembrane helix</keyword>
<dbReference type="OrthoDB" id="10005233at2"/>
<name>A0A318MZP1_9BIFI</name>
<protein>
    <submittedName>
        <fullName evidence="2">Uncharacterized protein</fullName>
    </submittedName>
</protein>
<comment type="caution">
    <text evidence="2">The sequence shown here is derived from an EMBL/GenBank/DDBJ whole genome shotgun (WGS) entry which is preliminary data.</text>
</comment>
<gene>
    <name evidence="2" type="ORF">DKK74_02730</name>
</gene>
<feature type="transmembrane region" description="Helical" evidence="1">
    <location>
        <begin position="6"/>
        <end position="26"/>
    </location>
</feature>
<keyword evidence="1" id="KW-0812">Transmembrane</keyword>
<feature type="transmembrane region" description="Helical" evidence="1">
    <location>
        <begin position="33"/>
        <end position="52"/>
    </location>
</feature>
<dbReference type="RefSeq" id="WP_110412635.1">
    <property type="nucleotide sequence ID" value="NZ_QGLK01000001.1"/>
</dbReference>
<evidence type="ECO:0000313" key="3">
    <source>
        <dbReference type="Proteomes" id="UP000248128"/>
    </source>
</evidence>